<dbReference type="Proteomes" id="UP001497382">
    <property type="component" value="Unassembled WGS sequence"/>
</dbReference>
<dbReference type="EMBL" id="CAXIEN010000156">
    <property type="protein sequence ID" value="CAL1282621.1"/>
    <property type="molecule type" value="Genomic_DNA"/>
</dbReference>
<evidence type="ECO:0000313" key="1">
    <source>
        <dbReference type="EMBL" id="CAL1282621.1"/>
    </source>
</evidence>
<evidence type="ECO:0000313" key="2">
    <source>
        <dbReference type="Proteomes" id="UP001497382"/>
    </source>
</evidence>
<name>A0AAV2AG71_9ARAC</name>
<reference evidence="1 2" key="1">
    <citation type="submission" date="2024-04" db="EMBL/GenBank/DDBJ databases">
        <authorList>
            <person name="Rising A."/>
            <person name="Reimegard J."/>
            <person name="Sonavane S."/>
            <person name="Akerstrom W."/>
            <person name="Nylinder S."/>
            <person name="Hedman E."/>
            <person name="Kallberg Y."/>
        </authorList>
    </citation>
    <scope>NUCLEOTIDE SEQUENCE [LARGE SCALE GENOMIC DNA]</scope>
</reference>
<keyword evidence="2" id="KW-1185">Reference proteome</keyword>
<gene>
    <name evidence="1" type="ORF">LARSCL_LOCUS12166</name>
</gene>
<dbReference type="AlphaFoldDB" id="A0AAV2AG71"/>
<protein>
    <submittedName>
        <fullName evidence="1">Uncharacterized protein</fullName>
    </submittedName>
</protein>
<organism evidence="1 2">
    <name type="scientific">Larinioides sclopetarius</name>
    <dbReference type="NCBI Taxonomy" id="280406"/>
    <lineage>
        <taxon>Eukaryota</taxon>
        <taxon>Metazoa</taxon>
        <taxon>Ecdysozoa</taxon>
        <taxon>Arthropoda</taxon>
        <taxon>Chelicerata</taxon>
        <taxon>Arachnida</taxon>
        <taxon>Araneae</taxon>
        <taxon>Araneomorphae</taxon>
        <taxon>Entelegynae</taxon>
        <taxon>Araneoidea</taxon>
        <taxon>Araneidae</taxon>
        <taxon>Larinioides</taxon>
    </lineage>
</organism>
<sequence>MDIKTVEFMLLKLVLTLQLPNVD</sequence>
<comment type="caution">
    <text evidence="1">The sequence shown here is derived from an EMBL/GenBank/DDBJ whole genome shotgun (WGS) entry which is preliminary data.</text>
</comment>
<proteinExistence type="predicted"/>
<accession>A0AAV2AG71</accession>